<reference evidence="1 2" key="1">
    <citation type="submission" date="2016-10" db="EMBL/GenBank/DDBJ databases">
        <authorList>
            <person name="de Groot N.N."/>
        </authorList>
    </citation>
    <scope>NUCLEOTIDE SEQUENCE [LARGE SCALE GENOMIC DNA]</scope>
    <source>
        <strain evidence="1 2">CPCC 202699</strain>
    </source>
</reference>
<name>A0A1H3ST52_9PSEU</name>
<dbReference type="EMBL" id="FNON01000015">
    <property type="protein sequence ID" value="SDZ40725.1"/>
    <property type="molecule type" value="Genomic_DNA"/>
</dbReference>
<dbReference type="AlphaFoldDB" id="A0A1H3ST52"/>
<proteinExistence type="predicted"/>
<gene>
    <name evidence="1" type="ORF">SAMN05421504_11570</name>
</gene>
<evidence type="ECO:0000313" key="2">
    <source>
        <dbReference type="Proteomes" id="UP000199515"/>
    </source>
</evidence>
<dbReference type="Proteomes" id="UP000199515">
    <property type="component" value="Unassembled WGS sequence"/>
</dbReference>
<dbReference type="RefSeq" id="WP_091299671.1">
    <property type="nucleotide sequence ID" value="NZ_FNON01000015.1"/>
</dbReference>
<protein>
    <submittedName>
        <fullName evidence="1">Uncharacterized protein</fullName>
    </submittedName>
</protein>
<accession>A0A1H3ST52</accession>
<organism evidence="1 2">
    <name type="scientific">Amycolatopsis xylanica</name>
    <dbReference type="NCBI Taxonomy" id="589385"/>
    <lineage>
        <taxon>Bacteria</taxon>
        <taxon>Bacillati</taxon>
        <taxon>Actinomycetota</taxon>
        <taxon>Actinomycetes</taxon>
        <taxon>Pseudonocardiales</taxon>
        <taxon>Pseudonocardiaceae</taxon>
        <taxon>Amycolatopsis</taxon>
    </lineage>
</organism>
<sequence>MADQKPALVLHLATGGEPLMFALPIDSSDKLGEKLSELVKAGGVESVVTKDNSTVTINFAHVAVAYVDDLNRKKVFGLN</sequence>
<dbReference type="OrthoDB" id="3697269at2"/>
<keyword evidence="2" id="KW-1185">Reference proteome</keyword>
<evidence type="ECO:0000313" key="1">
    <source>
        <dbReference type="EMBL" id="SDZ40725.1"/>
    </source>
</evidence>